<dbReference type="EMBL" id="VFPQ01000001">
    <property type="protein sequence ID" value="TQM76222.1"/>
    <property type="molecule type" value="Genomic_DNA"/>
</dbReference>
<feature type="compositionally biased region" description="Basic and acidic residues" evidence="1">
    <location>
        <begin position="288"/>
        <end position="298"/>
    </location>
</feature>
<gene>
    <name evidence="2" type="ORF">FHX40_2950</name>
</gene>
<organism evidence="2 3">
    <name type="scientific">Thermopolyspora flexuosa</name>
    <dbReference type="NCBI Taxonomy" id="103836"/>
    <lineage>
        <taxon>Bacteria</taxon>
        <taxon>Bacillati</taxon>
        <taxon>Actinomycetota</taxon>
        <taxon>Actinomycetes</taxon>
        <taxon>Streptosporangiales</taxon>
        <taxon>Streptosporangiaceae</taxon>
        <taxon>Thermopolyspora</taxon>
    </lineage>
</organism>
<evidence type="ECO:0000313" key="2">
    <source>
        <dbReference type="EMBL" id="TQM76222.1"/>
    </source>
</evidence>
<keyword evidence="3" id="KW-1185">Reference proteome</keyword>
<proteinExistence type="predicted"/>
<name>A0A543J075_9ACTN</name>
<evidence type="ECO:0000313" key="3">
    <source>
        <dbReference type="Proteomes" id="UP000319213"/>
    </source>
</evidence>
<dbReference type="RefSeq" id="WP_142260134.1">
    <property type="nucleotide sequence ID" value="NZ_BMPV01000001.1"/>
</dbReference>
<dbReference type="OrthoDB" id="4550778at2"/>
<evidence type="ECO:0008006" key="4">
    <source>
        <dbReference type="Google" id="ProtNLM"/>
    </source>
</evidence>
<sequence length="298" mass="31440">MTEGEEIGPLGPELLRCHREHFTGVLHVDGTPGGTVTLRNGRVVAAATPAAPGPEVLLLRSGRVTEDEWTRAYDAAMPSGRLAAELAGRGLVGEAGVEVVCLLAIADALFAMAAYGAESVRRAAADADEIPPPLPLDPGVDARRLVRETARRMRAAAAWAELGVTVRNRPRPAASPPRSRVAPDPLQRHVLEAVNGRRTPRDIAFAVGRGLYPVLGEIARLVREGLLDAGVPIAAPGPAEGPAGLPRRRRGASMINEMLPRPRAGGPVRLRRLRAITSLPPVPASDGSEEKPDERDGG</sequence>
<accession>A0A543J075</accession>
<reference evidence="2 3" key="1">
    <citation type="submission" date="2019-06" db="EMBL/GenBank/DDBJ databases">
        <title>Sequencing the genomes of 1000 actinobacteria strains.</title>
        <authorList>
            <person name="Klenk H.-P."/>
        </authorList>
    </citation>
    <scope>NUCLEOTIDE SEQUENCE [LARGE SCALE GENOMIC DNA]</scope>
    <source>
        <strain evidence="2 3">DSM 43186</strain>
    </source>
</reference>
<protein>
    <recommendedName>
        <fullName evidence="4">DUF4388 domain-containing protein</fullName>
    </recommendedName>
</protein>
<comment type="caution">
    <text evidence="2">The sequence shown here is derived from an EMBL/GenBank/DDBJ whole genome shotgun (WGS) entry which is preliminary data.</text>
</comment>
<dbReference type="AlphaFoldDB" id="A0A543J075"/>
<feature type="region of interest" description="Disordered" evidence="1">
    <location>
        <begin position="276"/>
        <end position="298"/>
    </location>
</feature>
<evidence type="ECO:0000256" key="1">
    <source>
        <dbReference type="SAM" id="MobiDB-lite"/>
    </source>
</evidence>
<dbReference type="Proteomes" id="UP000319213">
    <property type="component" value="Unassembled WGS sequence"/>
</dbReference>